<evidence type="ECO:0000256" key="4">
    <source>
        <dbReference type="ARBA" id="ARBA00031123"/>
    </source>
</evidence>
<protein>
    <recommendedName>
        <fullName evidence="3">N-acetyl-D-glucosamine kinase</fullName>
        <ecNumber evidence="2">2.7.1.59</ecNumber>
    </recommendedName>
    <alternativeName>
        <fullName evidence="4">GlcNAc kinase</fullName>
    </alternativeName>
</protein>
<dbReference type="SUPFAM" id="SSF53067">
    <property type="entry name" value="Actin-like ATPase domain"/>
    <property type="match status" value="2"/>
</dbReference>
<evidence type="ECO:0000256" key="3">
    <source>
        <dbReference type="ARBA" id="ARBA00014974"/>
    </source>
</evidence>
<proteinExistence type="inferred from homology"/>
<evidence type="ECO:0000256" key="2">
    <source>
        <dbReference type="ARBA" id="ARBA00012122"/>
    </source>
</evidence>
<dbReference type="AlphaFoldDB" id="A0A6P5A9N0"/>
<dbReference type="GO" id="GO:0045127">
    <property type="term" value="F:N-acetylglucosamine kinase activity"/>
    <property type="evidence" value="ECO:0007669"/>
    <property type="project" value="UniProtKB-EC"/>
</dbReference>
<dbReference type="EC" id="2.7.1.59" evidence="2"/>
<dbReference type="RefSeq" id="XP_019646313.1">
    <property type="nucleotide sequence ID" value="XM_019790754.1"/>
</dbReference>
<dbReference type="GeneID" id="109486849"/>
<dbReference type="Proteomes" id="UP000515135">
    <property type="component" value="Unplaced"/>
</dbReference>
<name>A0A6P5A9N0_BRABE</name>
<dbReference type="Gene3D" id="3.30.420.40">
    <property type="match status" value="1"/>
</dbReference>
<dbReference type="PANTHER" id="PTHR12862:SF0">
    <property type="entry name" value="N-ACETYL-D-GLUCOSAMINE KINASE"/>
    <property type="match status" value="1"/>
</dbReference>
<evidence type="ECO:0000259" key="5">
    <source>
        <dbReference type="Pfam" id="PF01869"/>
    </source>
</evidence>
<comment type="similarity">
    <text evidence="1">Belongs to the eukaryotic-type N-acetylglucosamine kinase family.</text>
</comment>
<gene>
    <name evidence="7" type="primary">LOC109486849</name>
</gene>
<feature type="domain" description="ATPase BadF/BadG/BcrA/BcrD type" evidence="5">
    <location>
        <begin position="9"/>
        <end position="317"/>
    </location>
</feature>
<keyword evidence="6" id="KW-1185">Reference proteome</keyword>
<organism evidence="6 7">
    <name type="scientific">Branchiostoma belcheri</name>
    <name type="common">Amphioxus</name>
    <dbReference type="NCBI Taxonomy" id="7741"/>
    <lineage>
        <taxon>Eukaryota</taxon>
        <taxon>Metazoa</taxon>
        <taxon>Chordata</taxon>
        <taxon>Cephalochordata</taxon>
        <taxon>Leptocardii</taxon>
        <taxon>Amphioxiformes</taxon>
        <taxon>Branchiostomatidae</taxon>
        <taxon>Branchiostoma</taxon>
    </lineage>
</organism>
<dbReference type="Pfam" id="PF01869">
    <property type="entry name" value="BcrAD_BadFG"/>
    <property type="match status" value="1"/>
</dbReference>
<reference evidence="7" key="1">
    <citation type="submission" date="2025-08" db="UniProtKB">
        <authorList>
            <consortium name="RefSeq"/>
        </authorList>
    </citation>
    <scope>IDENTIFICATION</scope>
    <source>
        <tissue evidence="7">Gonad</tissue>
    </source>
</reference>
<dbReference type="InterPro" id="IPR039758">
    <property type="entry name" value="NAGK-like"/>
</dbReference>
<evidence type="ECO:0000313" key="7">
    <source>
        <dbReference type="RefSeq" id="XP_019646313.1"/>
    </source>
</evidence>
<dbReference type="OrthoDB" id="311172at2759"/>
<dbReference type="InterPro" id="IPR043129">
    <property type="entry name" value="ATPase_NBD"/>
</dbReference>
<accession>A0A6P5A9N0</accession>
<evidence type="ECO:0000313" key="6">
    <source>
        <dbReference type="Proteomes" id="UP000515135"/>
    </source>
</evidence>
<dbReference type="KEGG" id="bbel:109486849"/>
<dbReference type="PANTHER" id="PTHR12862">
    <property type="entry name" value="BADF TYPE ATPASE DOMAIN-CONTAINING PROTEIN"/>
    <property type="match status" value="1"/>
</dbReference>
<dbReference type="CDD" id="cd24078">
    <property type="entry name" value="ASKHA_NBD_NAGK_meta"/>
    <property type="match status" value="1"/>
</dbReference>
<sequence>MAEVEYFGGIEGGATHSKMVIMSSEGEIMAWSEGPSTNHWLIGVDQCVTTINDMVVDAKKQAGIPEDKPLKALGLSLSGGEKEEGQKQVIDGMKTKFPNVSENYKMCTDTFGAIATVCESGGMVLIAGTGSNCQLINPDGETYGCGGWGHMMGDEGGAYWIAQKAVKYVFDNDDNFQEPPSDTSYLKLAMFEYFKVNDRIGLLDHLYRNFDKSKFAGFCKLVAQGANEKGDKLCQIIFAQAGEALGKHICALSSKIDKSLLEGEGGLQVVCVGSVWKSWDVLREGFLRGMLPRNDRDVAIKTITLLELKQSCAIGAANLGGRSIGKKLPVKYADNATVFFSHTFS</sequence>
<evidence type="ECO:0000256" key="1">
    <source>
        <dbReference type="ARBA" id="ARBA00006198"/>
    </source>
</evidence>
<dbReference type="InterPro" id="IPR002731">
    <property type="entry name" value="ATPase_BadF"/>
</dbReference>